<reference evidence="17" key="1">
    <citation type="submission" date="2021-03" db="EMBL/GenBank/DDBJ databases">
        <title>Description of Psychrosphaera ytuae sp. nov. isolated from deep sea sediment of South China Sea.</title>
        <authorList>
            <person name="Zhang J."/>
            <person name="Xu X.-D."/>
        </authorList>
    </citation>
    <scope>NUCLEOTIDE SEQUENCE</scope>
    <source>
        <strain evidence="17">MTZ26</strain>
    </source>
</reference>
<comment type="cofactor">
    <cofactor evidence="16">
        <name>NH4(+)</name>
        <dbReference type="ChEBI" id="CHEBI:28938"/>
    </cofactor>
    <cofactor evidence="16">
        <name>K(+)</name>
        <dbReference type="ChEBI" id="CHEBI:29103"/>
    </cofactor>
    <text evidence="16">A monovalent cation. Ammonium or potassium.</text>
</comment>
<keyword evidence="8 16" id="KW-0808">Transferase</keyword>
<dbReference type="EC" id="2.7.1.33" evidence="6 16"/>
<evidence type="ECO:0000256" key="12">
    <source>
        <dbReference type="ARBA" id="ARBA00022958"/>
    </source>
</evidence>
<feature type="active site" description="Proton acceptor" evidence="16">
    <location>
        <position position="90"/>
    </location>
</feature>
<feature type="binding site" evidence="16">
    <location>
        <begin position="88"/>
        <end position="91"/>
    </location>
    <ligand>
        <name>substrate</name>
    </ligand>
</feature>
<feature type="binding site" evidence="16">
    <location>
        <position position="81"/>
    </location>
    <ligand>
        <name>substrate</name>
    </ligand>
</feature>
<comment type="cofactor">
    <cofactor evidence="2">
        <name>K(+)</name>
        <dbReference type="ChEBI" id="CHEBI:29103"/>
    </cofactor>
</comment>
<keyword evidence="12 16" id="KW-0630">Potassium</keyword>
<evidence type="ECO:0000256" key="4">
    <source>
        <dbReference type="ARBA" id="ARBA00005225"/>
    </source>
</evidence>
<evidence type="ECO:0000313" key="18">
    <source>
        <dbReference type="Proteomes" id="UP000682739"/>
    </source>
</evidence>
<evidence type="ECO:0000256" key="7">
    <source>
        <dbReference type="ARBA" id="ARBA00022490"/>
    </source>
</evidence>
<dbReference type="GO" id="GO:0015937">
    <property type="term" value="P:coenzyme A biosynthetic process"/>
    <property type="evidence" value="ECO:0007669"/>
    <property type="project" value="UniProtKB-UniRule"/>
</dbReference>
<dbReference type="KEGG" id="psym:J1N51_08545"/>
<evidence type="ECO:0000256" key="10">
    <source>
        <dbReference type="ARBA" id="ARBA00022777"/>
    </source>
</evidence>
<dbReference type="Gene3D" id="3.30.420.40">
    <property type="match status" value="2"/>
</dbReference>
<keyword evidence="7 16" id="KW-0963">Cytoplasm</keyword>
<evidence type="ECO:0000313" key="17">
    <source>
        <dbReference type="EMBL" id="QTH62820.1"/>
    </source>
</evidence>
<protein>
    <recommendedName>
        <fullName evidence="15 16">Type III pantothenate kinase</fullName>
        <ecNumber evidence="6 16">2.7.1.33</ecNumber>
    </recommendedName>
    <alternativeName>
        <fullName evidence="16">PanK-III</fullName>
    </alternativeName>
    <alternativeName>
        <fullName evidence="16">Pantothenic acid kinase</fullName>
    </alternativeName>
</protein>
<dbReference type="RefSeq" id="WP_208830377.1">
    <property type="nucleotide sequence ID" value="NZ_CP072110.1"/>
</dbReference>
<evidence type="ECO:0000256" key="13">
    <source>
        <dbReference type="ARBA" id="ARBA00022993"/>
    </source>
</evidence>
<gene>
    <name evidence="16" type="primary">coaX</name>
    <name evidence="17" type="ORF">J1N51_08545</name>
</gene>
<keyword evidence="10 16" id="KW-0418">Kinase</keyword>
<evidence type="ECO:0000256" key="3">
    <source>
        <dbReference type="ARBA" id="ARBA00004496"/>
    </source>
</evidence>
<dbReference type="HAMAP" id="MF_01274">
    <property type="entry name" value="Pantothen_kinase_3"/>
    <property type="match status" value="1"/>
</dbReference>
<comment type="function">
    <text evidence="16">Catalyzes the phosphorylation of pantothenate (Pan), the first step in CoA biosynthesis.</text>
</comment>
<organism evidence="17 18">
    <name type="scientific">Psychrosphaera ytuae</name>
    <dbReference type="NCBI Taxonomy" id="2820710"/>
    <lineage>
        <taxon>Bacteria</taxon>
        <taxon>Pseudomonadati</taxon>
        <taxon>Pseudomonadota</taxon>
        <taxon>Gammaproteobacteria</taxon>
        <taxon>Alteromonadales</taxon>
        <taxon>Pseudoalteromonadaceae</taxon>
        <taxon>Psychrosphaera</taxon>
    </lineage>
</organism>
<feature type="binding site" evidence="16">
    <location>
        <begin position="6"/>
        <end position="13"/>
    </location>
    <ligand>
        <name>ATP</name>
        <dbReference type="ChEBI" id="CHEBI:30616"/>
    </ligand>
</feature>
<comment type="pathway">
    <text evidence="4 16">Cofactor biosynthesis; coenzyme A biosynthesis; CoA from (R)-pantothenate: step 1/5.</text>
</comment>
<dbReference type="GO" id="GO:0005737">
    <property type="term" value="C:cytoplasm"/>
    <property type="evidence" value="ECO:0007669"/>
    <property type="project" value="UniProtKB-SubCell"/>
</dbReference>
<keyword evidence="11 16" id="KW-0067">ATP-binding</keyword>
<evidence type="ECO:0000256" key="1">
    <source>
        <dbReference type="ARBA" id="ARBA00001206"/>
    </source>
</evidence>
<dbReference type="PANTHER" id="PTHR34265">
    <property type="entry name" value="TYPE III PANTOTHENATE KINASE"/>
    <property type="match status" value="1"/>
</dbReference>
<evidence type="ECO:0000256" key="5">
    <source>
        <dbReference type="ARBA" id="ARBA00011738"/>
    </source>
</evidence>
<dbReference type="CDD" id="cd24015">
    <property type="entry name" value="ASKHA_NBD_PanK-III"/>
    <property type="match status" value="1"/>
</dbReference>
<dbReference type="Pfam" id="PF03309">
    <property type="entry name" value="Pan_kinase"/>
    <property type="match status" value="1"/>
</dbReference>
<evidence type="ECO:0000256" key="15">
    <source>
        <dbReference type="ARBA" id="ARBA00040883"/>
    </source>
</evidence>
<comment type="catalytic activity">
    <reaction evidence="1 16">
        <text>(R)-pantothenate + ATP = (R)-4'-phosphopantothenate + ADP + H(+)</text>
        <dbReference type="Rhea" id="RHEA:16373"/>
        <dbReference type="ChEBI" id="CHEBI:10986"/>
        <dbReference type="ChEBI" id="CHEBI:15378"/>
        <dbReference type="ChEBI" id="CHEBI:29032"/>
        <dbReference type="ChEBI" id="CHEBI:30616"/>
        <dbReference type="ChEBI" id="CHEBI:456216"/>
        <dbReference type="EC" id="2.7.1.33"/>
    </reaction>
</comment>
<proteinExistence type="inferred from homology"/>
<keyword evidence="16" id="KW-0479">Metal-binding</keyword>
<dbReference type="PANTHER" id="PTHR34265:SF1">
    <property type="entry name" value="TYPE III PANTOTHENATE KINASE"/>
    <property type="match status" value="1"/>
</dbReference>
<keyword evidence="13 16" id="KW-0173">Coenzyme A biosynthesis</keyword>
<comment type="subcellular location">
    <subcellularLocation>
        <location evidence="3 16">Cytoplasm</location>
    </subcellularLocation>
</comment>
<dbReference type="Proteomes" id="UP000682739">
    <property type="component" value="Chromosome"/>
</dbReference>
<comment type="subunit">
    <text evidence="5 16">Homodimer.</text>
</comment>
<evidence type="ECO:0000256" key="11">
    <source>
        <dbReference type="ARBA" id="ARBA00022840"/>
    </source>
</evidence>
<dbReference type="EMBL" id="CP072110">
    <property type="protein sequence ID" value="QTH62820.1"/>
    <property type="molecule type" value="Genomic_DNA"/>
</dbReference>
<dbReference type="GO" id="GO:0005524">
    <property type="term" value="F:ATP binding"/>
    <property type="evidence" value="ECO:0007669"/>
    <property type="project" value="UniProtKB-UniRule"/>
</dbReference>
<dbReference type="GO" id="GO:0004594">
    <property type="term" value="F:pantothenate kinase activity"/>
    <property type="evidence" value="ECO:0007669"/>
    <property type="project" value="UniProtKB-UniRule"/>
</dbReference>
<keyword evidence="18" id="KW-1185">Reference proteome</keyword>
<dbReference type="InterPro" id="IPR043129">
    <property type="entry name" value="ATPase_NBD"/>
</dbReference>
<evidence type="ECO:0000256" key="14">
    <source>
        <dbReference type="ARBA" id="ARBA00038036"/>
    </source>
</evidence>
<dbReference type="SUPFAM" id="SSF53067">
    <property type="entry name" value="Actin-like ATPase domain"/>
    <property type="match status" value="2"/>
</dbReference>
<dbReference type="InterPro" id="IPR004619">
    <property type="entry name" value="Type_III_PanK"/>
</dbReference>
<keyword evidence="9 16" id="KW-0547">Nucleotide-binding</keyword>
<evidence type="ECO:0000256" key="6">
    <source>
        <dbReference type="ARBA" id="ARBA00012102"/>
    </source>
</evidence>
<accession>A0A975HH79</accession>
<comment type="similarity">
    <text evidence="14 16">Belongs to the type III pantothenate kinase family.</text>
</comment>
<evidence type="ECO:0000256" key="9">
    <source>
        <dbReference type="ARBA" id="ARBA00022741"/>
    </source>
</evidence>
<dbReference type="NCBIfam" id="TIGR00671">
    <property type="entry name" value="baf"/>
    <property type="match status" value="1"/>
</dbReference>
<evidence type="ECO:0000256" key="2">
    <source>
        <dbReference type="ARBA" id="ARBA00001958"/>
    </source>
</evidence>
<feature type="binding site" evidence="16">
    <location>
        <position position="111"/>
    </location>
    <ligand>
        <name>K(+)</name>
        <dbReference type="ChEBI" id="CHEBI:29103"/>
    </ligand>
</feature>
<evidence type="ECO:0000256" key="8">
    <source>
        <dbReference type="ARBA" id="ARBA00022679"/>
    </source>
</evidence>
<name>A0A975HH79_9GAMM</name>
<feature type="binding site" evidence="16">
    <location>
        <position position="114"/>
    </location>
    <ligand>
        <name>ATP</name>
        <dbReference type="ChEBI" id="CHEBI:30616"/>
    </ligand>
</feature>
<dbReference type="GO" id="GO:0046872">
    <property type="term" value="F:metal ion binding"/>
    <property type="evidence" value="ECO:0007669"/>
    <property type="project" value="UniProtKB-KW"/>
</dbReference>
<evidence type="ECO:0000256" key="16">
    <source>
        <dbReference type="HAMAP-Rule" id="MF_01274"/>
    </source>
</evidence>
<feature type="binding site" evidence="16">
    <location>
        <position position="165"/>
    </location>
    <ligand>
        <name>substrate</name>
    </ligand>
</feature>
<sequence length="232" mass="25190">MKLLIDSGNTRCKYAVADETGIQLVSHDQALKQFNLFDAVIYSDVSNSKELNDFLVLAKEQGVTAKEVVTEQQSFGVVSGYNDFKTLGVDRWLGVLAVDLLFPNQVCVVVDAGTAITVDVIDHQKQHLGGWIVPGLHLMEQSIIDRAPKVFSNEAPILEPFGTSTPNALRSGVINMATGTVEKAIRLCSDMNNGSVRPKVILTGGDAALIGQNLEGEFELIDNLIFVGLNRF</sequence>
<dbReference type="AlphaFoldDB" id="A0A975HH79"/>